<reference evidence="3 5" key="3">
    <citation type="submission" date="2017-09" db="EMBL/GenBank/DDBJ databases">
        <title>Streptomyces genome completion.</title>
        <authorList>
            <person name="Lee N."/>
            <person name="Cho B.-K."/>
        </authorList>
    </citation>
    <scope>NUCLEOTIDE SEQUENCE [LARGE SCALE GENOMIC DNA]</scope>
    <source>
        <strain evidence="3 5">ATCC 14899</strain>
    </source>
</reference>
<organism evidence="2 4">
    <name type="scientific">Streptomyces nodosus</name>
    <dbReference type="NCBI Taxonomy" id="40318"/>
    <lineage>
        <taxon>Bacteria</taxon>
        <taxon>Bacillati</taxon>
        <taxon>Actinomycetota</taxon>
        <taxon>Actinomycetes</taxon>
        <taxon>Kitasatosporales</taxon>
        <taxon>Streptomycetaceae</taxon>
        <taxon>Streptomyces</taxon>
    </lineage>
</organism>
<dbReference type="OrthoDB" id="4336056at2"/>
<feature type="chain" id="PRO_5041521564" description="Secreted protein" evidence="1">
    <location>
        <begin position="26"/>
        <end position="98"/>
    </location>
</feature>
<evidence type="ECO:0008006" key="6">
    <source>
        <dbReference type="Google" id="ProtNLM"/>
    </source>
</evidence>
<reference evidence="4" key="1">
    <citation type="submission" date="2014-09" db="EMBL/GenBank/DDBJ databases">
        <title>Sequence of the Streptomyces nodosus genome.</title>
        <authorList>
            <person name="Sweeney P."/>
            <person name="Stephens N."/>
            <person name="Murphy C."/>
            <person name="Caffrey P."/>
        </authorList>
    </citation>
    <scope>NUCLEOTIDE SEQUENCE [LARGE SCALE GENOMIC DNA]</scope>
    <source>
        <strain evidence="4">ATCC 14899</strain>
    </source>
</reference>
<dbReference type="RefSeq" id="WP_043440298.1">
    <property type="nucleotide sequence ID" value="NZ_CP009313.1"/>
</dbReference>
<name>A0A0B5DJV5_9ACTN</name>
<sequence>MKPLKAAAVLAGSLAVAGIAAPAFADDASGTASTGLNGALGTMTGQKKIDVRHLTHRTGGLDTENKNSVLGTVKTATTSLNRQGGTARLLGGLPVRGR</sequence>
<feature type="signal peptide" evidence="1">
    <location>
        <begin position="1"/>
        <end position="25"/>
    </location>
</feature>
<dbReference type="EMBL" id="CP023747">
    <property type="protein sequence ID" value="QEV39302.1"/>
    <property type="molecule type" value="Genomic_DNA"/>
</dbReference>
<keyword evidence="1" id="KW-0732">Signal</keyword>
<evidence type="ECO:0000313" key="3">
    <source>
        <dbReference type="EMBL" id="QEV39302.1"/>
    </source>
</evidence>
<accession>A0A0B5DJV5</accession>
<proteinExistence type="predicted"/>
<evidence type="ECO:0000256" key="1">
    <source>
        <dbReference type="SAM" id="SignalP"/>
    </source>
</evidence>
<keyword evidence="4" id="KW-1185">Reference proteome</keyword>
<dbReference type="AlphaFoldDB" id="A0A0B5DJV5"/>
<evidence type="ECO:0000313" key="4">
    <source>
        <dbReference type="Proteomes" id="UP000031526"/>
    </source>
</evidence>
<reference evidence="2 4" key="2">
    <citation type="journal article" date="2016" name="Appl. Microbiol. Biotechnol.">
        <title>Exploiting the genome sequence of Streptomyces nodosus for enhanced antibiotic production.</title>
        <authorList>
            <person name="Sweeney P."/>
            <person name="Murphy C.D."/>
            <person name="Caffrey P."/>
        </authorList>
    </citation>
    <scope>NUCLEOTIDE SEQUENCE [LARGE SCALE GENOMIC DNA]</scope>
    <source>
        <strain evidence="2 4">ATCC 14899</strain>
    </source>
</reference>
<gene>
    <name evidence="3" type="ORF">CP978_12645</name>
    <name evidence="2" type="ORF">SNOD_12325</name>
</gene>
<dbReference type="Proteomes" id="UP000325763">
    <property type="component" value="Chromosome"/>
</dbReference>
<protein>
    <recommendedName>
        <fullName evidence="6">Secreted protein</fullName>
    </recommendedName>
</protein>
<dbReference type="HOGENOM" id="CLU_178596_0_0_11"/>
<dbReference type="Proteomes" id="UP000031526">
    <property type="component" value="Chromosome"/>
</dbReference>
<evidence type="ECO:0000313" key="2">
    <source>
        <dbReference type="EMBL" id="AJE40751.1"/>
    </source>
</evidence>
<dbReference type="EMBL" id="CP009313">
    <property type="protein sequence ID" value="AJE40751.1"/>
    <property type="molecule type" value="Genomic_DNA"/>
</dbReference>
<evidence type="ECO:0000313" key="5">
    <source>
        <dbReference type="Proteomes" id="UP000325763"/>
    </source>
</evidence>
<dbReference type="KEGG" id="snq:CP978_12645"/>